<dbReference type="PANTHER" id="PTHR31234:SF66">
    <property type="entry name" value="LATE EMBRYOGENESIS ABUNDANT PROTEIN"/>
    <property type="match status" value="1"/>
</dbReference>
<evidence type="ECO:0000256" key="1">
    <source>
        <dbReference type="ARBA" id="ARBA00004370"/>
    </source>
</evidence>
<comment type="caution">
    <text evidence="4">The sequence shown here is derived from an EMBL/GenBank/DDBJ whole genome shotgun (WGS) entry which is preliminary data.</text>
</comment>
<keyword evidence="3" id="KW-1133">Transmembrane helix</keyword>
<dbReference type="PANTHER" id="PTHR31234">
    <property type="entry name" value="LATE EMBRYOGENESIS ABUNDANT (LEA) HYDROXYPROLINE-RICH GLYCOPROTEIN FAMILY"/>
    <property type="match status" value="1"/>
</dbReference>
<feature type="transmembrane region" description="Helical" evidence="3">
    <location>
        <begin position="15"/>
        <end position="45"/>
    </location>
</feature>
<organism evidence="4 5">
    <name type="scientific">Mikania micrantha</name>
    <name type="common">bitter vine</name>
    <dbReference type="NCBI Taxonomy" id="192012"/>
    <lineage>
        <taxon>Eukaryota</taxon>
        <taxon>Viridiplantae</taxon>
        <taxon>Streptophyta</taxon>
        <taxon>Embryophyta</taxon>
        <taxon>Tracheophyta</taxon>
        <taxon>Spermatophyta</taxon>
        <taxon>Magnoliopsida</taxon>
        <taxon>eudicotyledons</taxon>
        <taxon>Gunneridae</taxon>
        <taxon>Pentapetalae</taxon>
        <taxon>asterids</taxon>
        <taxon>campanulids</taxon>
        <taxon>Asterales</taxon>
        <taxon>Asteraceae</taxon>
        <taxon>Asteroideae</taxon>
        <taxon>Heliantheae alliance</taxon>
        <taxon>Eupatorieae</taxon>
        <taxon>Mikania</taxon>
    </lineage>
</organism>
<evidence type="ECO:0000256" key="3">
    <source>
        <dbReference type="SAM" id="Phobius"/>
    </source>
</evidence>
<keyword evidence="3" id="KW-0812">Transmembrane</keyword>
<dbReference type="InterPro" id="IPR044839">
    <property type="entry name" value="NDR1-like"/>
</dbReference>
<dbReference type="GO" id="GO:0098542">
    <property type="term" value="P:defense response to other organism"/>
    <property type="evidence" value="ECO:0007669"/>
    <property type="project" value="InterPro"/>
</dbReference>
<dbReference type="EMBL" id="SZYD01000004">
    <property type="protein sequence ID" value="KAD6453694.1"/>
    <property type="molecule type" value="Genomic_DNA"/>
</dbReference>
<dbReference type="OrthoDB" id="1875580at2759"/>
<reference evidence="4 5" key="1">
    <citation type="submission" date="2019-05" db="EMBL/GenBank/DDBJ databases">
        <title>Mikania micrantha, genome provides insights into the molecular mechanism of rapid growth.</title>
        <authorList>
            <person name="Liu B."/>
        </authorList>
    </citation>
    <scope>NUCLEOTIDE SEQUENCE [LARGE SCALE GENOMIC DNA]</scope>
    <source>
        <strain evidence="4">NLD-2019</strain>
        <tissue evidence="4">Leaf</tissue>
    </source>
</reference>
<evidence type="ECO:0008006" key="6">
    <source>
        <dbReference type="Google" id="ProtNLM"/>
    </source>
</evidence>
<keyword evidence="2 3" id="KW-0472">Membrane</keyword>
<dbReference type="AlphaFoldDB" id="A0A5N6PG63"/>
<keyword evidence="5" id="KW-1185">Reference proteome</keyword>
<dbReference type="Proteomes" id="UP000326396">
    <property type="component" value="Linkage Group LG12"/>
</dbReference>
<evidence type="ECO:0000256" key="2">
    <source>
        <dbReference type="ARBA" id="ARBA00023136"/>
    </source>
</evidence>
<name>A0A5N6PG63_9ASTR</name>
<gene>
    <name evidence="4" type="ORF">E3N88_08400</name>
</gene>
<protein>
    <recommendedName>
        <fullName evidence="6">Late embryogenesis abundant protein LEA-2 subgroup domain-containing protein</fullName>
    </recommendedName>
</protein>
<evidence type="ECO:0000313" key="4">
    <source>
        <dbReference type="EMBL" id="KAD6453694.1"/>
    </source>
</evidence>
<evidence type="ECO:0000313" key="5">
    <source>
        <dbReference type="Proteomes" id="UP000326396"/>
    </source>
</evidence>
<accession>A0A5N6PG63</accession>
<dbReference type="GO" id="GO:0005886">
    <property type="term" value="C:plasma membrane"/>
    <property type="evidence" value="ECO:0007669"/>
    <property type="project" value="TreeGrafter"/>
</dbReference>
<comment type="subcellular location">
    <subcellularLocation>
        <location evidence="1">Membrane</location>
    </subcellularLocation>
</comment>
<sequence>MPKPPMLGQDRRTNPLIWCSAFICAILAIIVIVTGIIIFGGYLVIRPKVPLLYVHAARLDRTLYDQAGILSVRLTIIMKAENHNKKAHVSYYNTKLTLGYHGLTIAHLVADPFDLQKNTSQELNYVVESSPIPLDPPEQYLTEQSLGKTKTMPFFLKGTSRTRWRVGPIGSVKFWLHINCHIQLPINSTAVYPHCSTRSH</sequence>
<proteinExistence type="predicted"/>